<dbReference type="GO" id="GO:0005634">
    <property type="term" value="C:nucleus"/>
    <property type="evidence" value="ECO:0007669"/>
    <property type="project" value="TreeGrafter"/>
</dbReference>
<dbReference type="NCBIfam" id="TIGR00756">
    <property type="entry name" value="PPR"/>
    <property type="match status" value="1"/>
</dbReference>
<accession>A0AAN8JR79</accession>
<proteinExistence type="predicted"/>
<evidence type="ECO:0000256" key="1">
    <source>
        <dbReference type="PROSITE-ProRule" id="PRU00708"/>
    </source>
</evidence>
<feature type="repeat" description="PPR" evidence="1">
    <location>
        <begin position="157"/>
        <end position="191"/>
    </location>
</feature>
<dbReference type="GO" id="GO:0070129">
    <property type="term" value="P:regulation of mitochondrial translation"/>
    <property type="evidence" value="ECO:0007669"/>
    <property type="project" value="TreeGrafter"/>
</dbReference>
<evidence type="ECO:0000256" key="2">
    <source>
        <dbReference type="SAM" id="MobiDB-lite"/>
    </source>
</evidence>
<reference evidence="3 4" key="1">
    <citation type="submission" date="2024-01" db="EMBL/GenBank/DDBJ databases">
        <title>The genome of the rayed Mediterranean limpet Patella caerulea (Linnaeus, 1758).</title>
        <authorList>
            <person name="Anh-Thu Weber A."/>
            <person name="Halstead-Nussloch G."/>
        </authorList>
    </citation>
    <scope>NUCLEOTIDE SEQUENCE [LARGE SCALE GENOMIC DNA]</scope>
    <source>
        <strain evidence="3">AATW-2023a</strain>
        <tissue evidence="3">Whole specimen</tissue>
    </source>
</reference>
<protein>
    <recommendedName>
        <fullName evidence="5">Leucine-rich PPR motif-containing protein, mitochondrial</fullName>
    </recommendedName>
</protein>
<dbReference type="PROSITE" id="PS51375">
    <property type="entry name" value="PPR"/>
    <property type="match status" value="2"/>
</dbReference>
<name>A0AAN8JR79_PATCE</name>
<dbReference type="InterPro" id="IPR033490">
    <property type="entry name" value="LRP130"/>
</dbReference>
<dbReference type="SUPFAM" id="SSF48452">
    <property type="entry name" value="TPR-like"/>
    <property type="match status" value="1"/>
</dbReference>
<dbReference type="EMBL" id="JAZGQO010000007">
    <property type="protein sequence ID" value="KAK6181131.1"/>
    <property type="molecule type" value="Genomic_DNA"/>
</dbReference>
<feature type="repeat" description="PPR" evidence="1">
    <location>
        <begin position="192"/>
        <end position="226"/>
    </location>
</feature>
<organism evidence="3 4">
    <name type="scientific">Patella caerulea</name>
    <name type="common">Rayed Mediterranean limpet</name>
    <dbReference type="NCBI Taxonomy" id="87958"/>
    <lineage>
        <taxon>Eukaryota</taxon>
        <taxon>Metazoa</taxon>
        <taxon>Spiralia</taxon>
        <taxon>Lophotrochozoa</taxon>
        <taxon>Mollusca</taxon>
        <taxon>Gastropoda</taxon>
        <taxon>Patellogastropoda</taxon>
        <taxon>Patelloidea</taxon>
        <taxon>Patellidae</taxon>
        <taxon>Patella</taxon>
    </lineage>
</organism>
<dbReference type="Gene3D" id="1.25.40.10">
    <property type="entry name" value="Tetratricopeptide repeat domain"/>
    <property type="match status" value="2"/>
</dbReference>
<dbReference type="GO" id="GO:0005739">
    <property type="term" value="C:mitochondrion"/>
    <property type="evidence" value="ECO:0007669"/>
    <property type="project" value="TreeGrafter"/>
</dbReference>
<dbReference type="GO" id="GO:0003730">
    <property type="term" value="F:mRNA 3'-UTR binding"/>
    <property type="evidence" value="ECO:0007669"/>
    <property type="project" value="TreeGrafter"/>
</dbReference>
<feature type="region of interest" description="Disordered" evidence="2">
    <location>
        <begin position="1245"/>
        <end position="1270"/>
    </location>
</feature>
<dbReference type="Pfam" id="PF01535">
    <property type="entry name" value="PPR"/>
    <property type="match status" value="2"/>
</dbReference>
<sequence length="1270" mass="144660">MAALVKFCRTVPVFRQIARVNRGLSYLATTTKKTVLSNTIPKHNLQVIRNVVGNAAVTESEPRYQESYKSTEKSELYWEKVSHDLDVLTNGYERVLKSQYDKVLAEAEKMEFKISKDKCLLLLRCTGDLMLELEPSARAELTDSLWAKFKQYGVELDHVFYNVLLTIYLQNGRKFSTAEILGEMQEKGLQPNRVTYQRFIAGYCQEGNIEAATQILDHMKNENIPISAGVFHSFITGHTRAKDPESAKNVLNIMREVGLEVSGAAYEALLCGLIELKDFDGVREVLKEAQGVSMSPNQVISLLILLTKNGYTDLNEELYEMLGRMGFMNQTAINQLNEILALGYDDVAHQIVYRTLNSVNPRQQHYISRDFLLFLAANNRPVDKVYEMVNDLKEDVRDVAKNAFILDNPDYACNILQKCADEGIPVPPHCYLPALVQYGNQNNKEKLIETMKKIKKSPSLDNTDLINILVTFFTPALTSLGENTESIEKISAEIGLSKEMGTAIGLHILATSGFADALQYFSDKALHPIQLSSVQDIFVNKLQAEHDWENALKFSKICRDQLGLQTFNFNRSIIRDLIHFCNVRSDWAKAEEFLDNNETQLRLLPNGFRTLALDNVPTSIVQRISKMVVADGLRDKSSPNSEDGEEMLRKMCDMALKSNDLDKALEYYNQLEDKYPEYAFYYLTALNMAALYIGNGRAQEAIDLLKNYASRHSSYLKQRGFDTTNNNLAYRCRFIKNEASRKCPESVDEILKTLTSCGFINENRLYDAHKYDMVDLDTQSDEGVFELLEEMITKYSNNFDIHHFIARFVKSEQPDQLQRVIDMAIPVFTEDAILSNLVVNFMIHGHPKKALKIFESSNRQLAPQVCDLFIFYDKLNVLEQFAELTKDSDKKQRDEILFGLIRGHAKVKSVKKALDVLVQYEEENTVPKDKTLRYLAKVCETAGIDVPFEVPAIVNTPENVNVRNETRADNRRKVTQIDLKFPELLELFKDGDVEKIMEAKAKLDAEQHENAAVFLPEVLKVIGKNDKAHKILTYLRNNQKVEDLLSILNNTSYPVSQSVKTTAKKVYIGTLQDMSENAKIEEVLDNNKDDIHDYLSVNILKKLKEDNPDLFSRVESIVLSNDPSKMNSLLAYYIVYDYDKAKELLQKQPESVAGIKKKSMASLARIEKKEEIFDRIVDITRQFNKTSLFYIYSHYIDVLVKAGELDAALNVIKKMEGDKLSPQDMHEGMLNRLEVAFKENNRLLPWQSNAGDTSSDSSDSDSDSDVKKPK</sequence>
<dbReference type="PANTHER" id="PTHR46669:SF1">
    <property type="entry name" value="LEUCINE-RICH PPR MOTIF-CONTAINING PROTEIN, MITOCHONDRIAL"/>
    <property type="match status" value="1"/>
</dbReference>
<dbReference type="Proteomes" id="UP001347796">
    <property type="component" value="Unassembled WGS sequence"/>
</dbReference>
<keyword evidence="4" id="KW-1185">Reference proteome</keyword>
<dbReference type="AlphaFoldDB" id="A0AAN8JR79"/>
<evidence type="ECO:0000313" key="3">
    <source>
        <dbReference type="EMBL" id="KAK6181131.1"/>
    </source>
</evidence>
<dbReference type="Pfam" id="PF13812">
    <property type="entry name" value="PPR_3"/>
    <property type="match status" value="1"/>
</dbReference>
<evidence type="ECO:0000313" key="4">
    <source>
        <dbReference type="Proteomes" id="UP001347796"/>
    </source>
</evidence>
<gene>
    <name evidence="3" type="ORF">SNE40_009060</name>
</gene>
<dbReference type="InterPro" id="IPR002885">
    <property type="entry name" value="PPR_rpt"/>
</dbReference>
<dbReference type="PANTHER" id="PTHR46669">
    <property type="entry name" value="LEUCINE-RICH PPR MOTIF-CONTAINING PROTEIN, MITOCHONDRIAL"/>
    <property type="match status" value="1"/>
</dbReference>
<comment type="caution">
    <text evidence="3">The sequence shown here is derived from an EMBL/GenBank/DDBJ whole genome shotgun (WGS) entry which is preliminary data.</text>
</comment>
<dbReference type="InterPro" id="IPR011990">
    <property type="entry name" value="TPR-like_helical_dom_sf"/>
</dbReference>
<evidence type="ECO:0008006" key="5">
    <source>
        <dbReference type="Google" id="ProtNLM"/>
    </source>
</evidence>